<evidence type="ECO:0000313" key="4">
    <source>
        <dbReference type="EMBL" id="GLS06279.1"/>
    </source>
</evidence>
<feature type="chain" id="PRO_5045795899" description="OmpA-like domain-containing protein" evidence="2">
    <location>
        <begin position="29"/>
        <end position="1391"/>
    </location>
</feature>
<feature type="signal peptide" evidence="2">
    <location>
        <begin position="1"/>
        <end position="28"/>
    </location>
</feature>
<dbReference type="Proteomes" id="UP001156836">
    <property type="component" value="Unassembled WGS sequence"/>
</dbReference>
<dbReference type="EMBL" id="BSOZ01000120">
    <property type="protein sequence ID" value="GLS06279.1"/>
    <property type="molecule type" value="Genomic_DNA"/>
</dbReference>
<dbReference type="PANTHER" id="PTHR30329">
    <property type="entry name" value="STATOR ELEMENT OF FLAGELLAR MOTOR COMPLEX"/>
    <property type="match status" value="1"/>
</dbReference>
<dbReference type="PROSITE" id="PS51123">
    <property type="entry name" value="OMPA_2"/>
    <property type="match status" value="1"/>
</dbReference>
<dbReference type="InterPro" id="IPR006665">
    <property type="entry name" value="OmpA-like"/>
</dbReference>
<dbReference type="SUPFAM" id="SSF103088">
    <property type="entry name" value="OmpA-like"/>
    <property type="match status" value="1"/>
</dbReference>
<dbReference type="Pfam" id="PF00691">
    <property type="entry name" value="OmpA"/>
    <property type="match status" value="1"/>
</dbReference>
<gene>
    <name evidence="4" type="ORF">GCM10007860_34550</name>
</gene>
<accession>A0ABQ6C2Q3</accession>
<keyword evidence="1" id="KW-0472">Membrane</keyword>
<reference evidence="5" key="1">
    <citation type="journal article" date="2019" name="Int. J. Syst. Evol. Microbiol.">
        <title>The Global Catalogue of Microorganisms (GCM) 10K type strain sequencing project: providing services to taxonomists for standard genome sequencing and annotation.</title>
        <authorList>
            <consortium name="The Broad Institute Genomics Platform"/>
            <consortium name="The Broad Institute Genome Sequencing Center for Infectious Disease"/>
            <person name="Wu L."/>
            <person name="Ma J."/>
        </authorList>
    </citation>
    <scope>NUCLEOTIDE SEQUENCE [LARGE SCALE GENOMIC DNA]</scope>
    <source>
        <strain evidence="5">NBRC 104970</strain>
    </source>
</reference>
<sequence length="1391" mass="151344">MNIAQKLRQPTRIAYLIGLLFSATPLSAQEFTPEPACSADESSCLRGNTPQRAQVIERAGANPPNSERAETAAGVPASSVMQRMLAQPAPATRPVMARELRSGTLRSRFGSGTAALLPEYREQLDQLLEEVRDKPGLRFMVIGHTDNRPLSPATQARYGDNQRLSEARALAVAEYLQQQAGLPVERVSIAGKGDRMPLASNDTPEGMAQNRRVEIRVWYDVETTHAGDPVVQPAAAGQAACAAVGHSDAPFRVTIDGVPQQASEPVNEADARRCVDVALAAADLQIKYDDLAATPSLNGWTDRQVVAYGSTVRFYSYSNYVRYLERAEIRIYPRQQGTRGEPLWALPIPVGGEQPWVPPADAPGELLYVLRVYDPRGRYDETVAKPLLLTGTGFAPASDIDDPAREALTGWGENARQLAGIPVNGGTVTVSGSGVAAGQTVEVLGAPVPVDRNGRFAVRQIVPSGPQSVEVAVLDPDGQGTHYRRNLTIPDRDWFLVAMGDLTLGQQRVSGPALLAVEDNRREDDGSHYLDGRGAFYLKGRLGDDYRVTASMDTGEQPLDDMFSNFASKDPRYLLRRLDPDRFYPVYGDDSSIVDDAPTQGKFYVKVERGDSSLMWGDFRTAWSGTELTQYSRGLYGANLQWYGDEQAPTGGRTSALNAFAAEPGTMNSREAFQGTGGSLYYLRHLDITNGSERVWLEVRDRDSGLVLERRQLVAGQDYDVNYLQGRLTLARPLASHSDSGSLVRTGSQSGNPAWLVVSYEYTPGLDALDGSTYGLRGSQWLGEHLRLGVTGYRQGDPGAEQKVHGADLLLRHSDGTYLQAEVARSSGAGSGTLTSIDGGFSFGALRGDGRDAGARRIEAAVALADVIDGGQGRLGAYHQHRDQGFSGPGMDTLDGQAVTEQGVSASLPLGEATTVEVKADQRRADTQDYRAAEVDVHQQLSPEWAVSAGAKHDRRDVTAANASATLSAPGQRTDAIVRADYTPTVAGPDGEAVPADWAVYGYGQGTVERDDSRQANNRVGVGASYQLTERLRADGEVSDGNGGVGGKLGLDYRIADRSNAYLQFVQETERPDLGYRGRSNSLVTGGRYQASEQVNVYAENRASRNSGQDSITQAFGLELAPNDRWTFGGQLEVGTVSDELAGDLKRHAVSGSVAYKKDREKFASTLEYRTERGDQSGKRQTWLTQNSYGNQLSDAWRLMAKVNASYSEASQGAYLDGNYVETELAGAYRPVDNDRWNTLLRYQFLYSLPSPGQVTDSGGMADYAQRSHVVSVDTIYDLWPWLSVGAKYAMRLGELKATRGDGEWFSSSANLVVARTDWHLVRQWDALVEWRRLAAREAGDAEQGALVAVYRHLGNNVKAGVGYNFTRFSDDLTDLSYRSRGWFINVLAVY</sequence>
<comment type="caution">
    <text evidence="4">The sequence shown here is derived from an EMBL/GenBank/DDBJ whole genome shotgun (WGS) entry which is preliminary data.</text>
</comment>
<evidence type="ECO:0000313" key="5">
    <source>
        <dbReference type="Proteomes" id="UP001156836"/>
    </source>
</evidence>
<evidence type="ECO:0000256" key="1">
    <source>
        <dbReference type="PROSITE-ProRule" id="PRU00473"/>
    </source>
</evidence>
<organism evidence="4 5">
    <name type="scientific">Chitiniphilus shinanonensis</name>
    <dbReference type="NCBI Taxonomy" id="553088"/>
    <lineage>
        <taxon>Bacteria</taxon>
        <taxon>Pseudomonadati</taxon>
        <taxon>Pseudomonadota</taxon>
        <taxon>Betaproteobacteria</taxon>
        <taxon>Neisseriales</taxon>
        <taxon>Chitinibacteraceae</taxon>
        <taxon>Chitiniphilus</taxon>
    </lineage>
</organism>
<proteinExistence type="predicted"/>
<protein>
    <recommendedName>
        <fullName evidence="3">OmpA-like domain-containing protein</fullName>
    </recommendedName>
</protein>
<keyword evidence="2" id="KW-0732">Signal</keyword>
<evidence type="ECO:0000256" key="2">
    <source>
        <dbReference type="SAM" id="SignalP"/>
    </source>
</evidence>
<dbReference type="CDD" id="cd07185">
    <property type="entry name" value="OmpA_C-like"/>
    <property type="match status" value="1"/>
</dbReference>
<dbReference type="InterPro" id="IPR050330">
    <property type="entry name" value="Bact_OuterMem_StrucFunc"/>
</dbReference>
<dbReference type="PANTHER" id="PTHR30329:SF21">
    <property type="entry name" value="LIPOPROTEIN YIAD-RELATED"/>
    <property type="match status" value="1"/>
</dbReference>
<feature type="domain" description="OmpA-like" evidence="3">
    <location>
        <begin position="96"/>
        <end position="221"/>
    </location>
</feature>
<keyword evidence="5" id="KW-1185">Reference proteome</keyword>
<dbReference type="RefSeq" id="WP_284209277.1">
    <property type="nucleotide sequence ID" value="NZ_BSOZ01000120.1"/>
</dbReference>
<dbReference type="InterPro" id="IPR036737">
    <property type="entry name" value="OmpA-like_sf"/>
</dbReference>
<name>A0ABQ6C2Q3_9NEIS</name>
<evidence type="ECO:0000259" key="3">
    <source>
        <dbReference type="PROSITE" id="PS51123"/>
    </source>
</evidence>
<dbReference type="Gene3D" id="3.30.1330.60">
    <property type="entry name" value="OmpA-like domain"/>
    <property type="match status" value="1"/>
</dbReference>